<organism evidence="7">
    <name type="scientific">marine sediment metagenome</name>
    <dbReference type="NCBI Taxonomy" id="412755"/>
    <lineage>
        <taxon>unclassified sequences</taxon>
        <taxon>metagenomes</taxon>
        <taxon>ecological metagenomes</taxon>
    </lineage>
</organism>
<dbReference type="InterPro" id="IPR017941">
    <property type="entry name" value="Rieske_2Fe-2S"/>
</dbReference>
<gene>
    <name evidence="7" type="ORF">S01H4_44410</name>
</gene>
<evidence type="ECO:0000259" key="6">
    <source>
        <dbReference type="PROSITE" id="PS51296"/>
    </source>
</evidence>
<reference evidence="7" key="1">
    <citation type="journal article" date="2014" name="Front. Microbiol.">
        <title>High frequency of phylogenetically diverse reductive dehalogenase-homologous genes in deep subseafloor sedimentary metagenomes.</title>
        <authorList>
            <person name="Kawai M."/>
            <person name="Futagami T."/>
            <person name="Toyoda A."/>
            <person name="Takaki Y."/>
            <person name="Nishi S."/>
            <person name="Hori S."/>
            <person name="Arai W."/>
            <person name="Tsubouchi T."/>
            <person name="Morono Y."/>
            <person name="Uchiyama I."/>
            <person name="Ito T."/>
            <person name="Fujiyama A."/>
            <person name="Inagaki F."/>
            <person name="Takami H."/>
        </authorList>
    </citation>
    <scope>NUCLEOTIDE SEQUENCE</scope>
    <source>
        <strain evidence="7">Expedition CK06-06</strain>
    </source>
</reference>
<feature type="domain" description="Rieske" evidence="6">
    <location>
        <begin position="1"/>
        <end position="72"/>
    </location>
</feature>
<dbReference type="InterPro" id="IPR036922">
    <property type="entry name" value="Rieske_2Fe-2S_sf"/>
</dbReference>
<dbReference type="SUPFAM" id="SSF52518">
    <property type="entry name" value="Thiamin diphosphate-binding fold (THDP-binding)"/>
    <property type="match status" value="1"/>
</dbReference>
<keyword evidence="4" id="KW-0411">Iron-sulfur</keyword>
<dbReference type="PROSITE" id="PS51296">
    <property type="entry name" value="RIESKE"/>
    <property type="match status" value="1"/>
</dbReference>
<comment type="caution">
    <text evidence="7">The sequence shown here is derived from an EMBL/GenBank/DDBJ whole genome shotgun (WGS) entry which is preliminary data.</text>
</comment>
<evidence type="ECO:0000256" key="5">
    <source>
        <dbReference type="ARBA" id="ARBA00034078"/>
    </source>
</evidence>
<evidence type="ECO:0000256" key="2">
    <source>
        <dbReference type="ARBA" id="ARBA00022723"/>
    </source>
</evidence>
<dbReference type="PANTHER" id="PTHR21496:SF0">
    <property type="entry name" value="RIESKE DOMAIN-CONTAINING PROTEIN"/>
    <property type="match status" value="1"/>
</dbReference>
<dbReference type="SUPFAM" id="SSF50022">
    <property type="entry name" value="ISP domain"/>
    <property type="match status" value="1"/>
</dbReference>
<comment type="cofactor">
    <cofactor evidence="5">
        <name>[2Fe-2S] cluster</name>
        <dbReference type="ChEBI" id="CHEBI:190135"/>
    </cofactor>
</comment>
<evidence type="ECO:0000256" key="1">
    <source>
        <dbReference type="ARBA" id="ARBA00022714"/>
    </source>
</evidence>
<proteinExistence type="predicted"/>
<keyword evidence="2" id="KW-0479">Metal-binding</keyword>
<evidence type="ECO:0000313" key="7">
    <source>
        <dbReference type="EMBL" id="GAG91345.1"/>
    </source>
</evidence>
<dbReference type="Pfam" id="PF00355">
    <property type="entry name" value="Rieske"/>
    <property type="match status" value="1"/>
</dbReference>
<dbReference type="PANTHER" id="PTHR21496">
    <property type="entry name" value="FERREDOXIN-RELATED"/>
    <property type="match status" value="1"/>
</dbReference>
<keyword evidence="1" id="KW-0001">2Fe-2S</keyword>
<accession>X1B898</accession>
<dbReference type="GO" id="GO:0051537">
    <property type="term" value="F:2 iron, 2 sulfur cluster binding"/>
    <property type="evidence" value="ECO:0007669"/>
    <property type="project" value="UniProtKB-KW"/>
</dbReference>
<name>X1B898_9ZZZZ</name>
<protein>
    <recommendedName>
        <fullName evidence="6">Rieske domain-containing protein</fullName>
    </recommendedName>
</protein>
<keyword evidence="3" id="KW-0408">Iron</keyword>
<sequence length="115" mass="12699">MDGRYGALKDACPHQGGPLGEGSIECDDKGDCWLRCPWHGWDFHPITGRSPEGFDDSVDSYPIEQREDGLYVRVLEALTRPRTISDLMCETMANWGINTVFGMVGHSNLGLADAI</sequence>
<evidence type="ECO:0000256" key="3">
    <source>
        <dbReference type="ARBA" id="ARBA00023004"/>
    </source>
</evidence>
<feature type="non-terminal residue" evidence="7">
    <location>
        <position position="115"/>
    </location>
</feature>
<evidence type="ECO:0000256" key="4">
    <source>
        <dbReference type="ARBA" id="ARBA00023014"/>
    </source>
</evidence>
<dbReference type="GO" id="GO:0046872">
    <property type="term" value="F:metal ion binding"/>
    <property type="evidence" value="ECO:0007669"/>
    <property type="project" value="UniProtKB-KW"/>
</dbReference>
<dbReference type="InterPro" id="IPR029061">
    <property type="entry name" value="THDP-binding"/>
</dbReference>
<dbReference type="Gene3D" id="2.102.10.10">
    <property type="entry name" value="Rieske [2Fe-2S] iron-sulphur domain"/>
    <property type="match status" value="1"/>
</dbReference>
<dbReference type="AlphaFoldDB" id="X1B898"/>
<dbReference type="CDD" id="cd03467">
    <property type="entry name" value="Rieske"/>
    <property type="match status" value="1"/>
</dbReference>
<dbReference type="EMBL" id="BART01024623">
    <property type="protein sequence ID" value="GAG91345.1"/>
    <property type="molecule type" value="Genomic_DNA"/>
</dbReference>